<keyword evidence="3" id="KW-1185">Reference proteome</keyword>
<feature type="region of interest" description="Disordered" evidence="1">
    <location>
        <begin position="29"/>
        <end position="48"/>
    </location>
</feature>
<dbReference type="AlphaFoldDB" id="A0A9N7YIR2"/>
<organism evidence="2 3">
    <name type="scientific">Pleuronectes platessa</name>
    <name type="common">European plaice</name>
    <dbReference type="NCBI Taxonomy" id="8262"/>
    <lineage>
        <taxon>Eukaryota</taxon>
        <taxon>Metazoa</taxon>
        <taxon>Chordata</taxon>
        <taxon>Craniata</taxon>
        <taxon>Vertebrata</taxon>
        <taxon>Euteleostomi</taxon>
        <taxon>Actinopterygii</taxon>
        <taxon>Neopterygii</taxon>
        <taxon>Teleostei</taxon>
        <taxon>Neoteleostei</taxon>
        <taxon>Acanthomorphata</taxon>
        <taxon>Carangaria</taxon>
        <taxon>Pleuronectiformes</taxon>
        <taxon>Pleuronectoidei</taxon>
        <taxon>Pleuronectidae</taxon>
        <taxon>Pleuronectes</taxon>
    </lineage>
</organism>
<evidence type="ECO:0000313" key="3">
    <source>
        <dbReference type="Proteomes" id="UP001153269"/>
    </source>
</evidence>
<feature type="compositionally biased region" description="Low complexity" evidence="1">
    <location>
        <begin position="104"/>
        <end position="116"/>
    </location>
</feature>
<feature type="compositionally biased region" description="Gly residues" evidence="1">
    <location>
        <begin position="32"/>
        <end position="41"/>
    </location>
</feature>
<proteinExistence type="predicted"/>
<accession>A0A9N7YIR2</accession>
<dbReference type="EMBL" id="CADEAL010000824">
    <property type="protein sequence ID" value="CAB1425674.1"/>
    <property type="molecule type" value="Genomic_DNA"/>
</dbReference>
<protein>
    <submittedName>
        <fullName evidence="2">Uncharacterized protein</fullName>
    </submittedName>
</protein>
<gene>
    <name evidence="2" type="ORF">PLEPLA_LOCUS13606</name>
</gene>
<evidence type="ECO:0000313" key="2">
    <source>
        <dbReference type="EMBL" id="CAB1425674.1"/>
    </source>
</evidence>
<reference evidence="2" key="1">
    <citation type="submission" date="2020-03" db="EMBL/GenBank/DDBJ databases">
        <authorList>
            <person name="Weist P."/>
        </authorList>
    </citation>
    <scope>NUCLEOTIDE SEQUENCE</scope>
</reference>
<dbReference type="Proteomes" id="UP001153269">
    <property type="component" value="Unassembled WGS sequence"/>
</dbReference>
<feature type="compositionally biased region" description="Pro residues" evidence="1">
    <location>
        <begin position="126"/>
        <end position="136"/>
    </location>
</feature>
<name>A0A9N7YIR2_PLEPL</name>
<feature type="compositionally biased region" description="Polar residues" evidence="1">
    <location>
        <begin position="57"/>
        <end position="75"/>
    </location>
</feature>
<feature type="region of interest" description="Disordered" evidence="1">
    <location>
        <begin position="53"/>
        <end position="136"/>
    </location>
</feature>
<evidence type="ECO:0000256" key="1">
    <source>
        <dbReference type="SAM" id="MobiDB-lite"/>
    </source>
</evidence>
<comment type="caution">
    <text evidence="2">The sequence shown here is derived from an EMBL/GenBank/DDBJ whole genome shotgun (WGS) entry which is preliminary data.</text>
</comment>
<sequence length="136" mass="14175">MGQLEKALSPQVRCLVLCGRGRMLASEAEGPGAIGGQGGCGHRSEGGLEKLVAPRTPSHSTMSLSKPTQNRSRCTATEEARREVPLPVKEGVETSLYKQACNLTSTSDTETQDSSSLIDPGSKPDPLSPDPAPASS</sequence>